<evidence type="ECO:0000313" key="4">
    <source>
        <dbReference type="EMBL" id="ESQ51302.1"/>
    </source>
</evidence>
<dbReference type="InterPro" id="IPR001969">
    <property type="entry name" value="Aspartic_peptidase_AS"/>
</dbReference>
<dbReference type="GO" id="GO:0005576">
    <property type="term" value="C:extracellular region"/>
    <property type="evidence" value="ECO:0007669"/>
    <property type="project" value="TreeGrafter"/>
</dbReference>
<dbReference type="SUPFAM" id="SSF50630">
    <property type="entry name" value="Acid proteases"/>
    <property type="match status" value="1"/>
</dbReference>
<gene>
    <name evidence="4" type="ORF">EUTSA_v10017843mg</name>
</gene>
<name>V4M8B1_EUTSA</name>
<feature type="chain" id="PRO_5004722062" evidence="3">
    <location>
        <begin position="29"/>
        <end position="254"/>
    </location>
</feature>
<dbReference type="GO" id="GO:0006508">
    <property type="term" value="P:proteolysis"/>
    <property type="evidence" value="ECO:0007669"/>
    <property type="project" value="UniProtKB-KW"/>
</dbReference>
<keyword evidence="3" id="KW-0732">Signal</keyword>
<dbReference type="InterPro" id="IPR021109">
    <property type="entry name" value="Peptidase_aspartic_dom_sf"/>
</dbReference>
<feature type="signal peptide" evidence="3">
    <location>
        <begin position="1"/>
        <end position="28"/>
    </location>
</feature>
<dbReference type="GO" id="GO:0004190">
    <property type="term" value="F:aspartic-type endopeptidase activity"/>
    <property type="evidence" value="ECO:0007669"/>
    <property type="project" value="InterPro"/>
</dbReference>
<dbReference type="STRING" id="72664.V4M8B1"/>
<evidence type="ECO:0000256" key="2">
    <source>
        <dbReference type="ARBA" id="ARBA00022801"/>
    </source>
</evidence>
<dbReference type="Proteomes" id="UP000030689">
    <property type="component" value="Unassembled WGS sequence"/>
</dbReference>
<dbReference type="EMBL" id="KI517385">
    <property type="protein sequence ID" value="ESQ51302.1"/>
    <property type="molecule type" value="Genomic_DNA"/>
</dbReference>
<dbReference type="eggNOG" id="KOG1339">
    <property type="taxonomic scope" value="Eukaryota"/>
</dbReference>
<protein>
    <submittedName>
        <fullName evidence="4">Uncharacterized protein</fullName>
    </submittedName>
</protein>
<evidence type="ECO:0000256" key="1">
    <source>
        <dbReference type="ARBA" id="ARBA00022670"/>
    </source>
</evidence>
<dbReference type="PANTHER" id="PTHR47967:SF110">
    <property type="entry name" value="PEPTIDASE A1 DOMAIN-CONTAINING PROTEIN"/>
    <property type="match status" value="1"/>
</dbReference>
<proteinExistence type="predicted"/>
<sequence length="254" mass="28210">MSLAATMIMALFFQIITSLLLIFTTASSSPPSDFTIDLIQRRSNSSSSRHFNTNELDGGSPYLLDTGSELIWTQYMPCLNCYNQKGPIYDPYKEKICRKHGHTCLFSYCFSGNAIVAGDGTVATNIFRSKEQPQFYFLNLDAISVGENRVETLGISFHSLEGNIVIDSGTTYTYLPDTYCNLVNELTPSCCRMLSYKTNDIEVFLVMTMQFSGGADLKLDKYNMFMGNGGVYCLAIMCNDPTQQAMGLLGGVRL</sequence>
<keyword evidence="2" id="KW-0378">Hydrolase</keyword>
<evidence type="ECO:0000256" key="3">
    <source>
        <dbReference type="SAM" id="SignalP"/>
    </source>
</evidence>
<organism evidence="4 5">
    <name type="scientific">Eutrema salsugineum</name>
    <name type="common">Saltwater cress</name>
    <name type="synonym">Sisymbrium salsugineum</name>
    <dbReference type="NCBI Taxonomy" id="72664"/>
    <lineage>
        <taxon>Eukaryota</taxon>
        <taxon>Viridiplantae</taxon>
        <taxon>Streptophyta</taxon>
        <taxon>Embryophyta</taxon>
        <taxon>Tracheophyta</taxon>
        <taxon>Spermatophyta</taxon>
        <taxon>Magnoliopsida</taxon>
        <taxon>eudicotyledons</taxon>
        <taxon>Gunneridae</taxon>
        <taxon>Pentapetalae</taxon>
        <taxon>rosids</taxon>
        <taxon>malvids</taxon>
        <taxon>Brassicales</taxon>
        <taxon>Brassicaceae</taxon>
        <taxon>Eutremeae</taxon>
        <taxon>Eutrema</taxon>
    </lineage>
</organism>
<keyword evidence="5" id="KW-1185">Reference proteome</keyword>
<accession>V4M8B1</accession>
<dbReference type="Gramene" id="ESQ51302">
    <property type="protein sequence ID" value="ESQ51302"/>
    <property type="gene ID" value="EUTSA_v10017843mg"/>
</dbReference>
<dbReference type="InterPro" id="IPR051708">
    <property type="entry name" value="Plant_Aspart_Prot_A1"/>
</dbReference>
<dbReference type="PANTHER" id="PTHR47967">
    <property type="entry name" value="OS07G0603500 PROTEIN-RELATED"/>
    <property type="match status" value="1"/>
</dbReference>
<dbReference type="Gene3D" id="2.40.70.10">
    <property type="entry name" value="Acid Proteases"/>
    <property type="match status" value="2"/>
</dbReference>
<evidence type="ECO:0000313" key="5">
    <source>
        <dbReference type="Proteomes" id="UP000030689"/>
    </source>
</evidence>
<reference evidence="4 5" key="1">
    <citation type="journal article" date="2013" name="Front. Plant Sci.">
        <title>The Reference Genome of the Halophytic Plant Eutrema salsugineum.</title>
        <authorList>
            <person name="Yang R."/>
            <person name="Jarvis D.E."/>
            <person name="Chen H."/>
            <person name="Beilstein M.A."/>
            <person name="Grimwood J."/>
            <person name="Jenkins J."/>
            <person name="Shu S."/>
            <person name="Prochnik S."/>
            <person name="Xin M."/>
            <person name="Ma C."/>
            <person name="Schmutz J."/>
            <person name="Wing R.A."/>
            <person name="Mitchell-Olds T."/>
            <person name="Schumaker K.S."/>
            <person name="Wang X."/>
        </authorList>
    </citation>
    <scope>NUCLEOTIDE SEQUENCE [LARGE SCALE GENOMIC DNA]</scope>
</reference>
<dbReference type="PROSITE" id="PS00141">
    <property type="entry name" value="ASP_PROTEASE"/>
    <property type="match status" value="1"/>
</dbReference>
<dbReference type="AlphaFoldDB" id="V4M8B1"/>
<keyword evidence="1" id="KW-0645">Protease</keyword>
<dbReference type="KEGG" id="eus:EUTSA_v10017843mg"/>